<sequence length="78" mass="9243">MKKPEAARRRGAGRGRAGERRSQPCTENIPKHRNRRRRQWEEQHHRNLPRRSTKTTAQGTESTHGWEWCADSANWNNI</sequence>
<evidence type="ECO:0000313" key="3">
    <source>
        <dbReference type="Proteomes" id="UP001412067"/>
    </source>
</evidence>
<feature type="compositionally biased region" description="Polar residues" evidence="1">
    <location>
        <begin position="54"/>
        <end position="63"/>
    </location>
</feature>
<organism evidence="2 3">
    <name type="scientific">Platanthera guangdongensis</name>
    <dbReference type="NCBI Taxonomy" id="2320717"/>
    <lineage>
        <taxon>Eukaryota</taxon>
        <taxon>Viridiplantae</taxon>
        <taxon>Streptophyta</taxon>
        <taxon>Embryophyta</taxon>
        <taxon>Tracheophyta</taxon>
        <taxon>Spermatophyta</taxon>
        <taxon>Magnoliopsida</taxon>
        <taxon>Liliopsida</taxon>
        <taxon>Asparagales</taxon>
        <taxon>Orchidaceae</taxon>
        <taxon>Orchidoideae</taxon>
        <taxon>Orchideae</taxon>
        <taxon>Orchidinae</taxon>
        <taxon>Platanthera</taxon>
    </lineage>
</organism>
<dbReference type="EMBL" id="JBBWWR010000001">
    <property type="protein sequence ID" value="KAK8971299.1"/>
    <property type="molecule type" value="Genomic_DNA"/>
</dbReference>
<name>A0ABR2N595_9ASPA</name>
<feature type="region of interest" description="Disordered" evidence="1">
    <location>
        <begin position="1"/>
        <end position="78"/>
    </location>
</feature>
<dbReference type="Proteomes" id="UP001412067">
    <property type="component" value="Unassembled WGS sequence"/>
</dbReference>
<evidence type="ECO:0000313" key="2">
    <source>
        <dbReference type="EMBL" id="KAK8971299.1"/>
    </source>
</evidence>
<evidence type="ECO:0000256" key="1">
    <source>
        <dbReference type="SAM" id="MobiDB-lite"/>
    </source>
</evidence>
<comment type="caution">
    <text evidence="2">The sequence shown here is derived from an EMBL/GenBank/DDBJ whole genome shotgun (WGS) entry which is preliminary data.</text>
</comment>
<accession>A0ABR2N595</accession>
<protein>
    <submittedName>
        <fullName evidence="2">Uncharacterized protein</fullName>
    </submittedName>
</protein>
<gene>
    <name evidence="2" type="ORF">KSP40_PGU006097</name>
</gene>
<keyword evidence="3" id="KW-1185">Reference proteome</keyword>
<reference evidence="2 3" key="1">
    <citation type="journal article" date="2022" name="Nat. Plants">
        <title>Genomes of leafy and leafless Platanthera orchids illuminate the evolution of mycoheterotrophy.</title>
        <authorList>
            <person name="Li M.H."/>
            <person name="Liu K.W."/>
            <person name="Li Z."/>
            <person name="Lu H.C."/>
            <person name="Ye Q.L."/>
            <person name="Zhang D."/>
            <person name="Wang J.Y."/>
            <person name="Li Y.F."/>
            <person name="Zhong Z.M."/>
            <person name="Liu X."/>
            <person name="Yu X."/>
            <person name="Liu D.K."/>
            <person name="Tu X.D."/>
            <person name="Liu B."/>
            <person name="Hao Y."/>
            <person name="Liao X.Y."/>
            <person name="Jiang Y.T."/>
            <person name="Sun W.H."/>
            <person name="Chen J."/>
            <person name="Chen Y.Q."/>
            <person name="Ai Y."/>
            <person name="Zhai J.W."/>
            <person name="Wu S.S."/>
            <person name="Zhou Z."/>
            <person name="Hsiao Y.Y."/>
            <person name="Wu W.L."/>
            <person name="Chen Y.Y."/>
            <person name="Lin Y.F."/>
            <person name="Hsu J.L."/>
            <person name="Li C.Y."/>
            <person name="Wang Z.W."/>
            <person name="Zhao X."/>
            <person name="Zhong W.Y."/>
            <person name="Ma X.K."/>
            <person name="Ma L."/>
            <person name="Huang J."/>
            <person name="Chen G.Z."/>
            <person name="Huang M.Z."/>
            <person name="Huang L."/>
            <person name="Peng D.H."/>
            <person name="Luo Y.B."/>
            <person name="Zou S.Q."/>
            <person name="Chen S.P."/>
            <person name="Lan S."/>
            <person name="Tsai W.C."/>
            <person name="Van de Peer Y."/>
            <person name="Liu Z.J."/>
        </authorList>
    </citation>
    <scope>NUCLEOTIDE SEQUENCE [LARGE SCALE GENOMIC DNA]</scope>
    <source>
        <strain evidence="2">Lor288</strain>
    </source>
</reference>
<proteinExistence type="predicted"/>